<dbReference type="PaxDb" id="3708-A0A078IJH3"/>
<dbReference type="Gramene" id="CDY50047">
    <property type="protein sequence ID" value="CDY50047"/>
    <property type="gene ID" value="GSBRNA2T00095804001"/>
</dbReference>
<gene>
    <name evidence="1" type="primary">BnaC03g44890D</name>
    <name evidence="1" type="ORF">GSBRNA2T00095804001</name>
</gene>
<dbReference type="EMBL" id="LK032876">
    <property type="protein sequence ID" value="CDY50047.1"/>
    <property type="molecule type" value="Genomic_DNA"/>
</dbReference>
<sequence>MKKVMTIAVMRKVVLSDVEKLMIGSVDNTTMQTWRKSGDKNLIL</sequence>
<protein>
    <submittedName>
        <fullName evidence="1">BnaC03g44890D protein</fullName>
    </submittedName>
</protein>
<dbReference type="AlphaFoldDB" id="A0A078IJH3"/>
<proteinExistence type="predicted"/>
<evidence type="ECO:0000313" key="2">
    <source>
        <dbReference type="Proteomes" id="UP000028999"/>
    </source>
</evidence>
<dbReference type="Proteomes" id="UP000028999">
    <property type="component" value="Unassembled WGS sequence"/>
</dbReference>
<name>A0A078IJH3_BRANA</name>
<accession>A0A078IJH3</accession>
<keyword evidence="2" id="KW-1185">Reference proteome</keyword>
<reference evidence="1 2" key="1">
    <citation type="journal article" date="2014" name="Science">
        <title>Plant genetics. Early allopolyploid evolution in the post-Neolithic Brassica napus oilseed genome.</title>
        <authorList>
            <person name="Chalhoub B."/>
            <person name="Denoeud F."/>
            <person name="Liu S."/>
            <person name="Parkin I.A."/>
            <person name="Tang H."/>
            <person name="Wang X."/>
            <person name="Chiquet J."/>
            <person name="Belcram H."/>
            <person name="Tong C."/>
            <person name="Samans B."/>
            <person name="Correa M."/>
            <person name="Da Silva C."/>
            <person name="Just J."/>
            <person name="Falentin C."/>
            <person name="Koh C.S."/>
            <person name="Le Clainche I."/>
            <person name="Bernard M."/>
            <person name="Bento P."/>
            <person name="Noel B."/>
            <person name="Labadie K."/>
            <person name="Alberti A."/>
            <person name="Charles M."/>
            <person name="Arnaud D."/>
            <person name="Guo H."/>
            <person name="Daviaud C."/>
            <person name="Alamery S."/>
            <person name="Jabbari K."/>
            <person name="Zhao M."/>
            <person name="Edger P.P."/>
            <person name="Chelaifa H."/>
            <person name="Tack D."/>
            <person name="Lassalle G."/>
            <person name="Mestiri I."/>
            <person name="Schnel N."/>
            <person name="Le Paslier M.C."/>
            <person name="Fan G."/>
            <person name="Renault V."/>
            <person name="Bayer P.E."/>
            <person name="Golicz A.A."/>
            <person name="Manoli S."/>
            <person name="Lee T.H."/>
            <person name="Thi V.H."/>
            <person name="Chalabi S."/>
            <person name="Hu Q."/>
            <person name="Fan C."/>
            <person name="Tollenaere R."/>
            <person name="Lu Y."/>
            <person name="Battail C."/>
            <person name="Shen J."/>
            <person name="Sidebottom C.H."/>
            <person name="Wang X."/>
            <person name="Canaguier A."/>
            <person name="Chauveau A."/>
            <person name="Berard A."/>
            <person name="Deniot G."/>
            <person name="Guan M."/>
            <person name="Liu Z."/>
            <person name="Sun F."/>
            <person name="Lim Y.P."/>
            <person name="Lyons E."/>
            <person name="Town C.D."/>
            <person name="Bancroft I."/>
            <person name="Wang X."/>
            <person name="Meng J."/>
            <person name="Ma J."/>
            <person name="Pires J.C."/>
            <person name="King G.J."/>
            <person name="Brunel D."/>
            <person name="Delourme R."/>
            <person name="Renard M."/>
            <person name="Aury J.M."/>
            <person name="Adams K.L."/>
            <person name="Batley J."/>
            <person name="Snowdon R.J."/>
            <person name="Tost J."/>
            <person name="Edwards D."/>
            <person name="Zhou Y."/>
            <person name="Hua W."/>
            <person name="Sharpe A.G."/>
            <person name="Paterson A.H."/>
            <person name="Guan C."/>
            <person name="Wincker P."/>
        </authorList>
    </citation>
    <scope>NUCLEOTIDE SEQUENCE [LARGE SCALE GENOMIC DNA]</scope>
    <source>
        <strain evidence="2">cv. Darmor-bzh</strain>
    </source>
</reference>
<organism evidence="1 2">
    <name type="scientific">Brassica napus</name>
    <name type="common">Rape</name>
    <dbReference type="NCBI Taxonomy" id="3708"/>
    <lineage>
        <taxon>Eukaryota</taxon>
        <taxon>Viridiplantae</taxon>
        <taxon>Streptophyta</taxon>
        <taxon>Embryophyta</taxon>
        <taxon>Tracheophyta</taxon>
        <taxon>Spermatophyta</taxon>
        <taxon>Magnoliopsida</taxon>
        <taxon>eudicotyledons</taxon>
        <taxon>Gunneridae</taxon>
        <taxon>Pentapetalae</taxon>
        <taxon>rosids</taxon>
        <taxon>malvids</taxon>
        <taxon>Brassicales</taxon>
        <taxon>Brassicaceae</taxon>
        <taxon>Brassiceae</taxon>
        <taxon>Brassica</taxon>
    </lineage>
</organism>
<evidence type="ECO:0000313" key="1">
    <source>
        <dbReference type="EMBL" id="CDY50047.1"/>
    </source>
</evidence>